<reference evidence="8" key="1">
    <citation type="journal article" date="2002" name="Science">
        <title>The draft genome of Ciona intestinalis: insights into chordate and vertebrate origins.</title>
        <authorList>
            <person name="Dehal P."/>
            <person name="Satou Y."/>
            <person name="Campbell R.K."/>
            <person name="Chapman J."/>
            <person name="Degnan B."/>
            <person name="De Tomaso A."/>
            <person name="Davidson B."/>
            <person name="Di Gregorio A."/>
            <person name="Gelpke M."/>
            <person name="Goodstein D.M."/>
            <person name="Harafuji N."/>
            <person name="Hastings K.E."/>
            <person name="Ho I."/>
            <person name="Hotta K."/>
            <person name="Huang W."/>
            <person name="Kawashima T."/>
            <person name="Lemaire P."/>
            <person name="Martinez D."/>
            <person name="Meinertzhagen I.A."/>
            <person name="Necula S."/>
            <person name="Nonaka M."/>
            <person name="Putnam N."/>
            <person name="Rash S."/>
            <person name="Saiga H."/>
            <person name="Satake M."/>
            <person name="Terry A."/>
            <person name="Yamada L."/>
            <person name="Wang H.G."/>
            <person name="Awazu S."/>
            <person name="Azumi K."/>
            <person name="Boore J."/>
            <person name="Branno M."/>
            <person name="Chin-Bow S."/>
            <person name="DeSantis R."/>
            <person name="Doyle S."/>
            <person name="Francino P."/>
            <person name="Keys D.N."/>
            <person name="Haga S."/>
            <person name="Hayashi H."/>
            <person name="Hino K."/>
            <person name="Imai K.S."/>
            <person name="Inaba K."/>
            <person name="Kano S."/>
            <person name="Kobayashi K."/>
            <person name="Kobayashi M."/>
            <person name="Lee B.I."/>
            <person name="Makabe K.W."/>
            <person name="Manohar C."/>
            <person name="Matassi G."/>
            <person name="Medina M."/>
            <person name="Mochizuki Y."/>
            <person name="Mount S."/>
            <person name="Morishita T."/>
            <person name="Miura S."/>
            <person name="Nakayama A."/>
            <person name="Nishizaka S."/>
            <person name="Nomoto H."/>
            <person name="Ohta F."/>
            <person name="Oishi K."/>
            <person name="Rigoutsos I."/>
            <person name="Sano M."/>
            <person name="Sasaki A."/>
            <person name="Sasakura Y."/>
            <person name="Shoguchi E."/>
            <person name="Shin-i T."/>
            <person name="Spagnuolo A."/>
            <person name="Stainier D."/>
            <person name="Suzuki M.M."/>
            <person name="Tassy O."/>
            <person name="Takatori N."/>
            <person name="Tokuoka M."/>
            <person name="Yagi K."/>
            <person name="Yoshizaki F."/>
            <person name="Wada S."/>
            <person name="Zhang C."/>
            <person name="Hyatt P.D."/>
            <person name="Larimer F."/>
            <person name="Detter C."/>
            <person name="Doggett N."/>
            <person name="Glavina T."/>
            <person name="Hawkins T."/>
            <person name="Richardson P."/>
            <person name="Lucas S."/>
            <person name="Kohara Y."/>
            <person name="Levine M."/>
            <person name="Satoh N."/>
            <person name="Rokhsar D.S."/>
        </authorList>
    </citation>
    <scope>NUCLEOTIDE SEQUENCE [LARGE SCALE GENOMIC DNA]</scope>
</reference>
<organism evidence="7 8">
    <name type="scientific">Ciona intestinalis</name>
    <name type="common">Transparent sea squirt</name>
    <name type="synonym">Ascidia intestinalis</name>
    <dbReference type="NCBI Taxonomy" id="7719"/>
    <lineage>
        <taxon>Eukaryota</taxon>
        <taxon>Metazoa</taxon>
        <taxon>Chordata</taxon>
        <taxon>Tunicata</taxon>
        <taxon>Ascidiacea</taxon>
        <taxon>Phlebobranchia</taxon>
        <taxon>Cionidae</taxon>
        <taxon>Ciona</taxon>
    </lineage>
</organism>
<accession>F6WRU8</accession>
<dbReference type="InterPro" id="IPR028662">
    <property type="entry name" value="SNX8/Mvp1"/>
</dbReference>
<evidence type="ECO:0000256" key="1">
    <source>
        <dbReference type="ARBA" id="ARBA00004170"/>
    </source>
</evidence>
<reference evidence="7" key="2">
    <citation type="submission" date="2025-08" db="UniProtKB">
        <authorList>
            <consortium name="Ensembl"/>
        </authorList>
    </citation>
    <scope>IDENTIFICATION</scope>
</reference>
<dbReference type="GO" id="GO:0015031">
    <property type="term" value="P:protein transport"/>
    <property type="evidence" value="ECO:0007669"/>
    <property type="project" value="UniProtKB-KW"/>
</dbReference>
<dbReference type="PANTHER" id="PTHR46571">
    <property type="entry name" value="SORTING NEXIN-8"/>
    <property type="match status" value="1"/>
</dbReference>
<dbReference type="STRING" id="7719.ENSCINP00000004323"/>
<dbReference type="GO" id="GO:0042147">
    <property type="term" value="P:retrograde transport, endosome to Golgi"/>
    <property type="evidence" value="ECO:0007669"/>
    <property type="project" value="InterPro"/>
</dbReference>
<protein>
    <recommendedName>
        <fullName evidence="6">Sorting nexin 8/Mvp1 BAR domain-containing protein</fullName>
    </recommendedName>
</protein>
<comment type="similarity">
    <text evidence="2">Belongs to the sorting nexin family.</text>
</comment>
<dbReference type="GO" id="GO:0005829">
    <property type="term" value="C:cytosol"/>
    <property type="evidence" value="ECO:0007669"/>
    <property type="project" value="GOC"/>
</dbReference>
<dbReference type="Proteomes" id="UP000008144">
    <property type="component" value="Unassembled WGS sequence"/>
</dbReference>
<dbReference type="AlphaFoldDB" id="F6WRU8"/>
<name>F6WRU8_CIOIN</name>
<dbReference type="OMA" id="QITTHVV"/>
<dbReference type="Ensembl" id="ENSCINT00000004323.3">
    <property type="protein sequence ID" value="ENSCINP00000004323.3"/>
    <property type="gene ID" value="ENSCING00000002124.3"/>
</dbReference>
<evidence type="ECO:0000313" key="8">
    <source>
        <dbReference type="Proteomes" id="UP000008144"/>
    </source>
</evidence>
<evidence type="ECO:0000256" key="2">
    <source>
        <dbReference type="ARBA" id="ARBA00010883"/>
    </source>
</evidence>
<dbReference type="Pfam" id="PF19566">
    <property type="entry name" value="Snx8_BAR_dom"/>
    <property type="match status" value="1"/>
</dbReference>
<dbReference type="InParanoid" id="F6WRU8"/>
<feature type="domain" description="Sorting nexin 8/Mvp1 BAR" evidence="6">
    <location>
        <begin position="18"/>
        <end position="149"/>
    </location>
</feature>
<dbReference type="GO" id="GO:0035091">
    <property type="term" value="F:phosphatidylinositol binding"/>
    <property type="evidence" value="ECO:0007669"/>
    <property type="project" value="InterPro"/>
</dbReference>
<dbReference type="PANTHER" id="PTHR46571:SF1">
    <property type="entry name" value="SORTING NEXIN-8"/>
    <property type="match status" value="1"/>
</dbReference>
<evidence type="ECO:0000256" key="3">
    <source>
        <dbReference type="ARBA" id="ARBA00022448"/>
    </source>
</evidence>
<comment type="subcellular location">
    <subcellularLocation>
        <location evidence="1">Membrane</location>
        <topology evidence="1">Peripheral membrane protein</topology>
    </subcellularLocation>
</comment>
<evidence type="ECO:0000256" key="4">
    <source>
        <dbReference type="ARBA" id="ARBA00022927"/>
    </source>
</evidence>
<keyword evidence="4" id="KW-0653">Protein transport</keyword>
<proteinExistence type="inferred from homology"/>
<dbReference type="GeneTree" id="ENSGT00460000041594"/>
<sequence length="163" mass="18361">MVMLQEVVHKIKEQFRGIPDEFERSSLTDQTKDLVPPETQTEFAASKEHIRQITTHVVKLRDMATRISERSKGNAADILGFGKELIAIGNDGTTASAWATGGNDVIATLKRAFRSLSHEFSLISEKHSLQGIREEEGVLDQLSMLVDILQAYHVSIYYIYVVW</sequence>
<evidence type="ECO:0000259" key="6">
    <source>
        <dbReference type="Pfam" id="PF19566"/>
    </source>
</evidence>
<keyword evidence="3" id="KW-0813">Transport</keyword>
<evidence type="ECO:0000256" key="5">
    <source>
        <dbReference type="ARBA" id="ARBA00023136"/>
    </source>
</evidence>
<dbReference type="InterPro" id="IPR045734">
    <property type="entry name" value="Snx8_BAR_dom"/>
</dbReference>
<evidence type="ECO:0000313" key="7">
    <source>
        <dbReference type="Ensembl" id="ENSCINP00000004323.3"/>
    </source>
</evidence>
<keyword evidence="8" id="KW-1185">Reference proteome</keyword>
<reference evidence="7" key="3">
    <citation type="submission" date="2025-09" db="UniProtKB">
        <authorList>
            <consortium name="Ensembl"/>
        </authorList>
    </citation>
    <scope>IDENTIFICATION</scope>
</reference>
<keyword evidence="5" id="KW-0472">Membrane</keyword>
<dbReference type="HOGENOM" id="CLU_1626458_0_0_1"/>
<dbReference type="GO" id="GO:0016020">
    <property type="term" value="C:membrane"/>
    <property type="evidence" value="ECO:0007669"/>
    <property type="project" value="UniProtKB-SubCell"/>
</dbReference>